<gene>
    <name evidence="3" type="primary">LOC118313509</name>
</gene>
<organism evidence="3 4">
    <name type="scientific">Scophthalmus maximus</name>
    <name type="common">Turbot</name>
    <name type="synonym">Psetta maxima</name>
    <dbReference type="NCBI Taxonomy" id="52904"/>
    <lineage>
        <taxon>Eukaryota</taxon>
        <taxon>Metazoa</taxon>
        <taxon>Chordata</taxon>
        <taxon>Craniata</taxon>
        <taxon>Vertebrata</taxon>
        <taxon>Euteleostomi</taxon>
        <taxon>Actinopterygii</taxon>
        <taxon>Neopterygii</taxon>
        <taxon>Teleostei</taxon>
        <taxon>Neoteleostei</taxon>
        <taxon>Acanthomorphata</taxon>
        <taxon>Carangaria</taxon>
        <taxon>Pleuronectiformes</taxon>
        <taxon>Pleuronectoidei</taxon>
        <taxon>Scophthalmidae</taxon>
        <taxon>Scophthalmus</taxon>
    </lineage>
</organism>
<feature type="domain" description="Arrestin C-terminal-like" evidence="2">
    <location>
        <begin position="173"/>
        <end position="298"/>
    </location>
</feature>
<sequence length="361" mass="39692">MSTTVKSLKVTYNPVNEKNIFITGDMVTGQVTLEVAKECQIDSLLIKFKGKAEVVWTERCGQTTVVYHSKDKYFSRKHYFIRGKDVKDSSVVAPGCHVYPFSFQIPVQDMPSSFSGSVGKIVYLLEAKLSRSMRISKKDSAKINFVAKADFIGDPGLMTPQHESKNKKLSFFNSGTVAMDVDIEKTGFFQGEGLKVLANIQNNSTRAIKPKYTMYKKHSFFAGGKRRVNTRFLFQEVGDPIPPSASEKVTRVITIPHDFEPSILNCSIITAEYRLKVYLDVKYASDPEIKFPIVILPVTEVPAVAPPPAAAGFSSGFPSATFGTPDPAAWGVAQPQPPTAPQAFEPPPAYGAHGMSDIGNY</sequence>
<dbReference type="SMART" id="SM01017">
    <property type="entry name" value="Arrestin_C"/>
    <property type="match status" value="1"/>
</dbReference>
<dbReference type="GO" id="GO:0005737">
    <property type="term" value="C:cytoplasm"/>
    <property type="evidence" value="ECO:0007669"/>
    <property type="project" value="TreeGrafter"/>
</dbReference>
<dbReference type="Proteomes" id="UP000694558">
    <property type="component" value="Chromosome 9"/>
</dbReference>
<comment type="similarity">
    <text evidence="1">Belongs to the arrestin family.</text>
</comment>
<evidence type="ECO:0000256" key="1">
    <source>
        <dbReference type="ARBA" id="ARBA00005298"/>
    </source>
</evidence>
<dbReference type="Ensembl" id="ENSSMAT00000015308.2">
    <property type="protein sequence ID" value="ENSSMAP00000015115.2"/>
    <property type="gene ID" value="ENSSMAG00000009256.2"/>
</dbReference>
<reference evidence="3" key="1">
    <citation type="submission" date="2023-05" db="EMBL/GenBank/DDBJ databases">
        <title>High-quality long-read genome of Scophthalmus maximus.</title>
        <authorList>
            <person name="Lien S."/>
            <person name="Martinez P."/>
        </authorList>
    </citation>
    <scope>NUCLEOTIDE SEQUENCE [LARGE SCALE GENOMIC DNA]</scope>
</reference>
<dbReference type="InterPro" id="IPR011022">
    <property type="entry name" value="Arrestin_C-like"/>
</dbReference>
<dbReference type="GO" id="GO:0015031">
    <property type="term" value="P:protein transport"/>
    <property type="evidence" value="ECO:0007669"/>
    <property type="project" value="TreeGrafter"/>
</dbReference>
<dbReference type="AlphaFoldDB" id="A0A8D3AAG1"/>
<reference evidence="3" key="2">
    <citation type="submission" date="2025-08" db="UniProtKB">
        <authorList>
            <consortium name="Ensembl"/>
        </authorList>
    </citation>
    <scope>IDENTIFICATION</scope>
</reference>
<evidence type="ECO:0000313" key="4">
    <source>
        <dbReference type="Proteomes" id="UP000694558"/>
    </source>
</evidence>
<protein>
    <recommendedName>
        <fullName evidence="2">Arrestin C-terminal-like domain-containing protein</fullName>
    </recommendedName>
</protein>
<dbReference type="Pfam" id="PF02752">
    <property type="entry name" value="Arrestin_C"/>
    <property type="match status" value="1"/>
</dbReference>
<dbReference type="InterPro" id="IPR014756">
    <property type="entry name" value="Ig_E-set"/>
</dbReference>
<dbReference type="PANTHER" id="PTHR11188">
    <property type="entry name" value="ARRESTIN DOMAIN CONTAINING PROTEIN"/>
    <property type="match status" value="1"/>
</dbReference>
<proteinExistence type="inferred from homology"/>
<dbReference type="PANTHER" id="PTHR11188:SF135">
    <property type="entry name" value="ARRESTIN DOMAIN CONTAINING 3-LIKE-RELATED"/>
    <property type="match status" value="1"/>
</dbReference>
<dbReference type="GO" id="GO:0007399">
    <property type="term" value="P:nervous system development"/>
    <property type="evidence" value="ECO:0007669"/>
    <property type="project" value="UniProtKB-ARBA"/>
</dbReference>
<dbReference type="InterPro" id="IPR050357">
    <property type="entry name" value="Arrestin_domain-protein"/>
</dbReference>
<evidence type="ECO:0000259" key="2">
    <source>
        <dbReference type="SMART" id="SM01017"/>
    </source>
</evidence>
<dbReference type="Gene3D" id="2.60.40.640">
    <property type="match status" value="2"/>
</dbReference>
<accession>A0A8D3AAG1</accession>
<dbReference type="InterPro" id="IPR011021">
    <property type="entry name" value="Arrestin-like_N"/>
</dbReference>
<dbReference type="Pfam" id="PF00339">
    <property type="entry name" value="Arrestin_N"/>
    <property type="match status" value="1"/>
</dbReference>
<dbReference type="GO" id="GO:0005886">
    <property type="term" value="C:plasma membrane"/>
    <property type="evidence" value="ECO:0007669"/>
    <property type="project" value="TreeGrafter"/>
</dbReference>
<dbReference type="SUPFAM" id="SSF81296">
    <property type="entry name" value="E set domains"/>
    <property type="match status" value="2"/>
</dbReference>
<dbReference type="GeneTree" id="ENSGT00940000164012"/>
<name>A0A8D3AAG1_SCOMX</name>
<dbReference type="InterPro" id="IPR014752">
    <property type="entry name" value="Arrestin-like_C"/>
</dbReference>
<evidence type="ECO:0000313" key="3">
    <source>
        <dbReference type="Ensembl" id="ENSSMAP00000015115.2"/>
    </source>
</evidence>